<comment type="caution">
    <text evidence="2">The sequence shown here is derived from an EMBL/GenBank/DDBJ whole genome shotgun (WGS) entry which is preliminary data.</text>
</comment>
<evidence type="ECO:0000313" key="2">
    <source>
        <dbReference type="EMBL" id="EEC56844.1"/>
    </source>
</evidence>
<dbReference type="InterPro" id="IPR046681">
    <property type="entry name" value="DUF6551"/>
</dbReference>
<name>B7AT60_9FIRM</name>
<dbReference type="Proteomes" id="UP000003136">
    <property type="component" value="Unassembled WGS sequence"/>
</dbReference>
<reference evidence="2 3" key="1">
    <citation type="submission" date="2008-11" db="EMBL/GenBank/DDBJ databases">
        <title>Draft genome sequence of Bacteroides pectinophilus (ATCC 43243).</title>
        <authorList>
            <person name="Sudarsanam P."/>
            <person name="Ley R."/>
            <person name="Guruge J."/>
            <person name="Turnbaugh P.J."/>
            <person name="Mahowald M."/>
            <person name="Liep D."/>
            <person name="Gordon J."/>
        </authorList>
    </citation>
    <scope>NUCLEOTIDE SEQUENCE [LARGE SCALE GENOMIC DNA]</scope>
    <source>
        <strain evidence="2 3">ATCC 43243</strain>
    </source>
</reference>
<feature type="region of interest" description="Disordered" evidence="1">
    <location>
        <begin position="278"/>
        <end position="315"/>
    </location>
</feature>
<evidence type="ECO:0000256" key="1">
    <source>
        <dbReference type="SAM" id="MobiDB-lite"/>
    </source>
</evidence>
<dbReference type="EMBL" id="ABVQ01000036">
    <property type="protein sequence ID" value="EEC56844.1"/>
    <property type="molecule type" value="Genomic_DNA"/>
</dbReference>
<evidence type="ECO:0000313" key="3">
    <source>
        <dbReference type="Proteomes" id="UP000003136"/>
    </source>
</evidence>
<dbReference type="STRING" id="483218.BACPEC_01328"/>
<dbReference type="AlphaFoldDB" id="B7AT60"/>
<organism evidence="2 3">
    <name type="scientific">[Bacteroides] pectinophilus ATCC 43243</name>
    <dbReference type="NCBI Taxonomy" id="483218"/>
    <lineage>
        <taxon>Bacteria</taxon>
        <taxon>Bacillati</taxon>
        <taxon>Bacillota</taxon>
        <taxon>Clostridia</taxon>
        <taxon>Eubacteriales</taxon>
    </lineage>
</organism>
<keyword evidence="3" id="KW-1185">Reference proteome</keyword>
<dbReference type="eggNOG" id="COG1475">
    <property type="taxonomic scope" value="Bacteria"/>
</dbReference>
<sequence length="315" mass="35616">MIQMTEEQTAGQTPQAIDLMQFVPKVHFEQIPIRNLVSNQEYQRNLSQHHVQRAAANFDLYQINPVKVSRRNGINYVFNGQHTIEIVALVSGSRETPVWCMVYDDLGYEHEADIFANQMKYVKPLLPYEIFMANIEAGNDKQLIIRDLVESYDLTIASTTTPGGICAVATLENIHDKYGYHMLDHVIRLIAATWEGASQSFSANMMNGLARFLNAYGDAIKDDVFKEKLGRISIKELARTAKDRRSGSLGFAEAILIYYNKKSRNPLTWDKLYTHKLPHKKDMEEEPSDIPEPGDADGESSQMELFGLHDSGVSG</sequence>
<dbReference type="HOGENOM" id="CLU_949133_0_0_9"/>
<gene>
    <name evidence="2" type="ORF">BACPEC_01328</name>
</gene>
<accession>B7AT60</accession>
<protein>
    <submittedName>
        <fullName evidence="2">Uncharacterized protein</fullName>
    </submittedName>
</protein>
<proteinExistence type="predicted"/>
<reference evidence="2 3" key="2">
    <citation type="submission" date="2008-11" db="EMBL/GenBank/DDBJ databases">
        <authorList>
            <person name="Fulton L."/>
            <person name="Clifton S."/>
            <person name="Fulton B."/>
            <person name="Xu J."/>
            <person name="Minx P."/>
            <person name="Pepin K.H."/>
            <person name="Johnson M."/>
            <person name="Bhonagiri V."/>
            <person name="Nash W.E."/>
            <person name="Mardis E.R."/>
            <person name="Wilson R.K."/>
        </authorList>
    </citation>
    <scope>NUCLEOTIDE SEQUENCE [LARGE SCALE GENOMIC DNA]</scope>
    <source>
        <strain evidence="2 3">ATCC 43243</strain>
    </source>
</reference>
<feature type="compositionally biased region" description="Acidic residues" evidence="1">
    <location>
        <begin position="284"/>
        <end position="298"/>
    </location>
</feature>
<dbReference type="Pfam" id="PF20188">
    <property type="entry name" value="DUF6551"/>
    <property type="match status" value="1"/>
</dbReference>